<sequence>MDFSGAADAGRKIWIAEARRGRGNRLKLIDLRSAAELPGGGIDPRTAIAALAAHIVREPDTIAGCDFPFTLPMQVIDRPSWDALIADFALRFQNPDSFRQWALQRAEGRELRRAADREAKTPFNSYNLRIYRQTWWGIAYLLGPLVARGQASVRPYHPLPAKPHPIVIEACPASSLKSIGFYPAYKGRSGAHRLERKAVLRKLVDCGLLERPKANIERILLDNIGGDALDAVIAAVATAHAATEREPDLAQRIEGIIYAAIPGRT</sequence>
<organism evidence="1 2">
    <name type="scientific">Dongia sedimenti</name>
    <dbReference type="NCBI Taxonomy" id="3064282"/>
    <lineage>
        <taxon>Bacteria</taxon>
        <taxon>Pseudomonadati</taxon>
        <taxon>Pseudomonadota</taxon>
        <taxon>Alphaproteobacteria</taxon>
        <taxon>Rhodospirillales</taxon>
        <taxon>Dongiaceae</taxon>
        <taxon>Dongia</taxon>
    </lineage>
</organism>
<keyword evidence="2" id="KW-1185">Reference proteome</keyword>
<dbReference type="RefSeq" id="WP_379955468.1">
    <property type="nucleotide sequence ID" value="NZ_JAUYVI010000003.1"/>
</dbReference>
<proteinExistence type="predicted"/>
<dbReference type="Proteomes" id="UP001230156">
    <property type="component" value="Unassembled WGS sequence"/>
</dbReference>
<evidence type="ECO:0008006" key="3">
    <source>
        <dbReference type="Google" id="ProtNLM"/>
    </source>
</evidence>
<accession>A0ABU0YJY3</accession>
<evidence type="ECO:0000313" key="1">
    <source>
        <dbReference type="EMBL" id="MDQ7248024.1"/>
    </source>
</evidence>
<name>A0ABU0YJY3_9PROT</name>
<gene>
    <name evidence="1" type="ORF">Q8A70_10125</name>
</gene>
<protein>
    <recommendedName>
        <fullName evidence="3">DUF429 domain-containing protein</fullName>
    </recommendedName>
</protein>
<comment type="caution">
    <text evidence="1">The sequence shown here is derived from an EMBL/GenBank/DDBJ whole genome shotgun (WGS) entry which is preliminary data.</text>
</comment>
<evidence type="ECO:0000313" key="2">
    <source>
        <dbReference type="Proteomes" id="UP001230156"/>
    </source>
</evidence>
<reference evidence="2" key="1">
    <citation type="submission" date="2023-08" db="EMBL/GenBank/DDBJ databases">
        <title>Rhodospirillaceae gen. nov., a novel taxon isolated from the Yangtze River Yuezi River estuary sludge.</title>
        <authorList>
            <person name="Ruan L."/>
        </authorList>
    </citation>
    <scope>NUCLEOTIDE SEQUENCE [LARGE SCALE GENOMIC DNA]</scope>
    <source>
        <strain evidence="2">R-7</strain>
    </source>
</reference>
<dbReference type="EMBL" id="JAUYVI010000003">
    <property type="protein sequence ID" value="MDQ7248024.1"/>
    <property type="molecule type" value="Genomic_DNA"/>
</dbReference>